<gene>
    <name evidence="1" type="ORF">DLD99_06445</name>
</gene>
<reference evidence="1 2" key="1">
    <citation type="submission" date="2018-05" db="EMBL/GenBank/DDBJ databases">
        <title>Complete genome sequence of Pseudomonas kribbensis 46-2(T).</title>
        <authorList>
            <person name="Jeong H."/>
            <person name="Lee S.-G."/>
            <person name="Rha E."/>
            <person name="Kim H."/>
        </authorList>
    </citation>
    <scope>NUCLEOTIDE SEQUENCE [LARGE SCALE GENOMIC DNA]</scope>
    <source>
        <strain evidence="1 2">46-2</strain>
    </source>
</reference>
<accession>A0A345RLF7</accession>
<dbReference type="AlphaFoldDB" id="A0A345RLF7"/>
<evidence type="ECO:0000313" key="2">
    <source>
        <dbReference type="Proteomes" id="UP000253720"/>
    </source>
</evidence>
<dbReference type="EMBL" id="CP029608">
    <property type="protein sequence ID" value="AXI60123.1"/>
    <property type="molecule type" value="Genomic_DNA"/>
</dbReference>
<dbReference type="KEGG" id="pke:DLD99_06445"/>
<evidence type="ECO:0000313" key="1">
    <source>
        <dbReference type="EMBL" id="AXI60123.1"/>
    </source>
</evidence>
<dbReference type="RefSeq" id="WP_114881652.1">
    <property type="nucleotide sequence ID" value="NZ_CP029608.1"/>
</dbReference>
<organism evidence="1 2">
    <name type="scientific">Pseudomonas kribbensis</name>
    <dbReference type="NCBI Taxonomy" id="1628086"/>
    <lineage>
        <taxon>Bacteria</taxon>
        <taxon>Pseudomonadati</taxon>
        <taxon>Pseudomonadota</taxon>
        <taxon>Gammaproteobacteria</taxon>
        <taxon>Pseudomonadales</taxon>
        <taxon>Pseudomonadaceae</taxon>
        <taxon>Pseudomonas</taxon>
    </lineage>
</organism>
<dbReference type="Proteomes" id="UP000253720">
    <property type="component" value="Chromosome"/>
</dbReference>
<keyword evidence="2" id="KW-1185">Reference proteome</keyword>
<sequence>MKLFALVEGSKVTRLVESEEMPISTSPFGNWIDVTGNTEIAVNDRASFNGGWTFTKPSDAELISEIEYDALLRLRDIENRLLRKSLQFKVDLGVAEPAEAALLLVYKQYSIAISDLNKQPGYPRTVVWPVVPQ</sequence>
<protein>
    <submittedName>
        <fullName evidence="1">Phage tail protein</fullName>
    </submittedName>
</protein>
<name>A0A345RLF7_9PSED</name>
<proteinExistence type="predicted"/>